<comment type="catalytic activity">
    <reaction evidence="5">
        <text>Exonucleolytic cleavage in either 5'- to 3'- or 3'- to 5'-direction to yield nucleoside 5'-phosphates.</text>
        <dbReference type="EC" id="3.1.11.6"/>
    </reaction>
</comment>
<evidence type="ECO:0000256" key="4">
    <source>
        <dbReference type="ARBA" id="ARBA00022839"/>
    </source>
</evidence>
<comment type="similarity">
    <text evidence="5">Belongs to the XseA family.</text>
</comment>
<dbReference type="GO" id="GO:0008855">
    <property type="term" value="F:exodeoxyribonuclease VII activity"/>
    <property type="evidence" value="ECO:0007669"/>
    <property type="project" value="UniProtKB-UniRule"/>
</dbReference>
<dbReference type="CDD" id="cd04489">
    <property type="entry name" value="ExoVII_LU_OBF"/>
    <property type="match status" value="1"/>
</dbReference>
<reference evidence="8" key="1">
    <citation type="submission" date="2020-10" db="EMBL/GenBank/DDBJ databases">
        <authorList>
            <person name="Gilroy R."/>
        </authorList>
    </citation>
    <scope>NUCLEOTIDE SEQUENCE</scope>
    <source>
        <strain evidence="8">21143</strain>
    </source>
</reference>
<comment type="caution">
    <text evidence="8">The sequence shown here is derived from an EMBL/GenBank/DDBJ whole genome shotgun (WGS) entry which is preliminary data.</text>
</comment>
<reference evidence="8" key="2">
    <citation type="journal article" date="2021" name="PeerJ">
        <title>Extensive microbial diversity within the chicken gut microbiome revealed by metagenomics and culture.</title>
        <authorList>
            <person name="Gilroy R."/>
            <person name="Ravi A."/>
            <person name="Getino M."/>
            <person name="Pursley I."/>
            <person name="Horton D.L."/>
            <person name="Alikhan N.F."/>
            <person name="Baker D."/>
            <person name="Gharbi K."/>
            <person name="Hall N."/>
            <person name="Watson M."/>
            <person name="Adriaenssens E.M."/>
            <person name="Foster-Nyarko E."/>
            <person name="Jarju S."/>
            <person name="Secka A."/>
            <person name="Antonio M."/>
            <person name="Oren A."/>
            <person name="Chaudhuri R.R."/>
            <person name="La Ragione R."/>
            <person name="Hildebrand F."/>
            <person name="Pallen M.J."/>
        </authorList>
    </citation>
    <scope>NUCLEOTIDE SEQUENCE</scope>
    <source>
        <strain evidence="8">21143</strain>
    </source>
</reference>
<dbReference type="GO" id="GO:0006308">
    <property type="term" value="P:DNA catabolic process"/>
    <property type="evidence" value="ECO:0007669"/>
    <property type="project" value="UniProtKB-UniRule"/>
</dbReference>
<protein>
    <recommendedName>
        <fullName evidence="5">Exodeoxyribonuclease 7 large subunit</fullName>
        <ecNumber evidence="5">3.1.11.6</ecNumber>
    </recommendedName>
</protein>
<dbReference type="Proteomes" id="UP000886722">
    <property type="component" value="Unassembled WGS sequence"/>
</dbReference>
<evidence type="ECO:0000313" key="8">
    <source>
        <dbReference type="EMBL" id="HIT38898.1"/>
    </source>
</evidence>
<dbReference type="AlphaFoldDB" id="A0A9D1GDC8"/>
<evidence type="ECO:0000256" key="2">
    <source>
        <dbReference type="ARBA" id="ARBA00022722"/>
    </source>
</evidence>
<evidence type="ECO:0000256" key="5">
    <source>
        <dbReference type="RuleBase" id="RU004355"/>
    </source>
</evidence>
<dbReference type="GO" id="GO:0003676">
    <property type="term" value="F:nucleic acid binding"/>
    <property type="evidence" value="ECO:0007669"/>
    <property type="project" value="InterPro"/>
</dbReference>
<dbReference type="NCBIfam" id="TIGR00237">
    <property type="entry name" value="xseA"/>
    <property type="match status" value="1"/>
</dbReference>
<keyword evidence="4 5" id="KW-0269">Exonuclease</keyword>
<comment type="subcellular location">
    <subcellularLocation>
        <location evidence="5">Cytoplasm</location>
    </subcellularLocation>
</comment>
<accession>A0A9D1GDC8</accession>
<evidence type="ECO:0000259" key="7">
    <source>
        <dbReference type="Pfam" id="PF13742"/>
    </source>
</evidence>
<keyword evidence="1" id="KW-0963">Cytoplasm</keyword>
<dbReference type="Pfam" id="PF13742">
    <property type="entry name" value="tRNA_anti_2"/>
    <property type="match status" value="1"/>
</dbReference>
<dbReference type="PANTHER" id="PTHR30008:SF0">
    <property type="entry name" value="EXODEOXYRIBONUCLEASE 7 LARGE SUBUNIT"/>
    <property type="match status" value="1"/>
</dbReference>
<dbReference type="InterPro" id="IPR020579">
    <property type="entry name" value="Exonuc_VII_lsu_C"/>
</dbReference>
<feature type="domain" description="Exonuclease VII large subunit C-terminal" evidence="6">
    <location>
        <begin position="140"/>
        <end position="356"/>
    </location>
</feature>
<dbReference type="InterPro" id="IPR025824">
    <property type="entry name" value="OB-fold_nuc-bd_dom"/>
</dbReference>
<dbReference type="GO" id="GO:0005737">
    <property type="term" value="C:cytoplasm"/>
    <property type="evidence" value="ECO:0007669"/>
    <property type="project" value="UniProtKB-SubCell"/>
</dbReference>
<evidence type="ECO:0000259" key="6">
    <source>
        <dbReference type="Pfam" id="PF02601"/>
    </source>
</evidence>
<dbReference type="InterPro" id="IPR003753">
    <property type="entry name" value="Exonuc_VII_L"/>
</dbReference>
<organism evidence="8 9">
    <name type="scientific">Candidatus Caccoplasma intestinavium</name>
    <dbReference type="NCBI Taxonomy" id="2840716"/>
    <lineage>
        <taxon>Bacteria</taxon>
        <taxon>Pseudomonadati</taxon>
        <taxon>Bacteroidota</taxon>
        <taxon>Bacteroidia</taxon>
        <taxon>Bacteroidales</taxon>
        <taxon>Bacteroidaceae</taxon>
        <taxon>Bacteroidaceae incertae sedis</taxon>
        <taxon>Candidatus Caccoplasma</taxon>
    </lineage>
</organism>
<gene>
    <name evidence="8" type="primary">xseA</name>
    <name evidence="8" type="ORF">IAD06_02495</name>
</gene>
<keyword evidence="3 5" id="KW-0378">Hydrolase</keyword>
<dbReference type="Pfam" id="PF02601">
    <property type="entry name" value="Exonuc_VII_L"/>
    <property type="match status" value="1"/>
</dbReference>
<keyword evidence="2 5" id="KW-0540">Nuclease</keyword>
<dbReference type="GO" id="GO:0009318">
    <property type="term" value="C:exodeoxyribonuclease VII complex"/>
    <property type="evidence" value="ECO:0007669"/>
    <property type="project" value="UniProtKB-UniRule"/>
</dbReference>
<evidence type="ECO:0000256" key="1">
    <source>
        <dbReference type="ARBA" id="ARBA00022490"/>
    </source>
</evidence>
<dbReference type="PANTHER" id="PTHR30008">
    <property type="entry name" value="EXODEOXYRIBONUCLEASE 7 LARGE SUBUNIT"/>
    <property type="match status" value="1"/>
</dbReference>
<proteinExistence type="inferred from homology"/>
<name>A0A9D1GDC8_9BACT</name>
<evidence type="ECO:0000256" key="3">
    <source>
        <dbReference type="ARBA" id="ARBA00022801"/>
    </source>
</evidence>
<sequence>MTVSGELTLFELNTLVRDKLLSTLSDRYWICAEVSEARENYSGHCYLELVDKDASTGEMRAKARAIIWATVYRLLKAYFTAETGSNIVPGIKILIQVSVDLHEVYGYTLTVHDIDPRYTLGDMARQRREVLQKLSEEGIIDMNKELSWPQLPQRLAIISSPTAAGYGDFIDQLHRNRYGYRFYTALFIAAMQGAHTEKSIIEALERIYCQEENFDGVVIIRGGGATSELNCFDSYELAQNVAQFPLPILAGIGHDRDETVIDRIANVRVKTPTAAAEWFISRAMEADRKLAELQTALSSEVNNLLQTARQKLSSLGQQLPSVIDRRLIIENNLLSRFMPLLRQNIAQRISGERQRLALREETIRLSSPQHILKRGYSLTLKDGKAVHSATELKSGDRIVTFFGEGCSESQIL</sequence>
<dbReference type="EC" id="3.1.11.6" evidence="5"/>
<feature type="domain" description="OB-fold nucleic acid binding" evidence="7">
    <location>
        <begin position="8"/>
        <end position="115"/>
    </location>
</feature>
<dbReference type="EMBL" id="DVKT01000018">
    <property type="protein sequence ID" value="HIT38898.1"/>
    <property type="molecule type" value="Genomic_DNA"/>
</dbReference>
<evidence type="ECO:0000313" key="9">
    <source>
        <dbReference type="Proteomes" id="UP000886722"/>
    </source>
</evidence>